<feature type="region of interest" description="Disordered" evidence="1">
    <location>
        <begin position="774"/>
        <end position="938"/>
    </location>
</feature>
<feature type="compositionally biased region" description="Acidic residues" evidence="1">
    <location>
        <begin position="792"/>
        <end position="802"/>
    </location>
</feature>
<evidence type="ECO:0000313" key="4">
    <source>
        <dbReference type="Proteomes" id="UP000703269"/>
    </source>
</evidence>
<dbReference type="PANTHER" id="PTHR38248">
    <property type="entry name" value="FUNK1 6"/>
    <property type="match status" value="1"/>
</dbReference>
<evidence type="ECO:0000259" key="2">
    <source>
        <dbReference type="Pfam" id="PF17667"/>
    </source>
</evidence>
<dbReference type="InterPro" id="IPR040976">
    <property type="entry name" value="Pkinase_fungal"/>
</dbReference>
<organism evidence="3 4">
    <name type="scientific">Phanerochaete sordida</name>
    <dbReference type="NCBI Taxonomy" id="48140"/>
    <lineage>
        <taxon>Eukaryota</taxon>
        <taxon>Fungi</taxon>
        <taxon>Dikarya</taxon>
        <taxon>Basidiomycota</taxon>
        <taxon>Agaricomycotina</taxon>
        <taxon>Agaricomycetes</taxon>
        <taxon>Polyporales</taxon>
        <taxon>Phanerochaetaceae</taxon>
        <taxon>Phanerochaete</taxon>
    </lineage>
</organism>
<name>A0A9P3G1K5_9APHY</name>
<dbReference type="Pfam" id="PF17667">
    <property type="entry name" value="Pkinase_fungal"/>
    <property type="match status" value="1"/>
</dbReference>
<gene>
    <name evidence="3" type="ORF">PsYK624_026530</name>
</gene>
<dbReference type="InterPro" id="IPR011009">
    <property type="entry name" value="Kinase-like_dom_sf"/>
</dbReference>
<comment type="caution">
    <text evidence="3">The sequence shown here is derived from an EMBL/GenBank/DDBJ whole genome shotgun (WGS) entry which is preliminary data.</text>
</comment>
<dbReference type="AlphaFoldDB" id="A0A9P3G1K5"/>
<protein>
    <recommendedName>
        <fullName evidence="2">Fungal-type protein kinase domain-containing protein</fullName>
    </recommendedName>
</protein>
<dbReference type="PANTHER" id="PTHR38248:SF2">
    <property type="entry name" value="FUNK1 11"/>
    <property type="match status" value="1"/>
</dbReference>
<dbReference type="EMBL" id="BPQB01000004">
    <property type="protein sequence ID" value="GJE86573.1"/>
    <property type="molecule type" value="Genomic_DNA"/>
</dbReference>
<reference evidence="3 4" key="1">
    <citation type="submission" date="2021-08" db="EMBL/GenBank/DDBJ databases">
        <title>Draft Genome Sequence of Phanerochaete sordida strain YK-624.</title>
        <authorList>
            <person name="Mori T."/>
            <person name="Dohra H."/>
            <person name="Suzuki T."/>
            <person name="Kawagishi H."/>
            <person name="Hirai H."/>
        </authorList>
    </citation>
    <scope>NUCLEOTIDE SEQUENCE [LARGE SCALE GENOMIC DNA]</scope>
    <source>
        <strain evidence="3 4">YK-624</strain>
    </source>
</reference>
<proteinExistence type="predicted"/>
<accession>A0A9P3G1K5</accession>
<dbReference type="Proteomes" id="UP000703269">
    <property type="component" value="Unassembled WGS sequence"/>
</dbReference>
<feature type="compositionally biased region" description="Low complexity" evidence="1">
    <location>
        <begin position="878"/>
        <end position="923"/>
    </location>
</feature>
<dbReference type="Gene3D" id="1.10.510.10">
    <property type="entry name" value="Transferase(Phosphotransferase) domain 1"/>
    <property type="match status" value="1"/>
</dbReference>
<keyword evidence="4" id="KW-1185">Reference proteome</keyword>
<evidence type="ECO:0000313" key="3">
    <source>
        <dbReference type="EMBL" id="GJE86573.1"/>
    </source>
</evidence>
<dbReference type="OrthoDB" id="2802734at2759"/>
<sequence>MAVDANTKKAGESPLKSLSWSETTVAQVDDRCIQISVAEFIKLIDGEDLTDKQASSLKTFRGIDTKKLPDNSESKKYRPLCDILNKVEELAGSDYRWMVVANHGESAEVDHRPDLARYPININAAKQAYMRDMDKDDANIARCAWAWMNCYIEVKNAESKSPFFFGRNLDKKGLQKFLRQGETGKQARGQFIKYLTEASLRQQRTHYFSIYISDMAARVFRWDRVGCIASEPIDLKKHPKVFLNILYRLATTADQGGVDQTVMLATEDEVAPLEAYDPAGNKSLQDYRDFMLEDLASYPIYKVTCPAVSLDGTAPGPDRTYLIGRCSFGHYAPVGRCTRGYPAFDVAARRLVWLKDQWRCAARPHTELEAYVRLHQHGVKYIATPVAGGDVAAQRTLAQDYMTHLSGEWRPSERVHTRLVTKEVGRLLETYKDSVELLRICGHAFWAHRLAWEKANILHRDVSIGNIMIDCETGNGFLNDWDLCKYREDMEDKRAASEPSGISGTWAFKSAMALRYPRKPPELADDLESFVHVITFFACRFHDHDLSSEPENDTEEANILANANNQELMGLISLFFYHQKRVGNGFYRGGALKYQMILLGSPPINFKALKSGMRSPLETFLSKAYKLLQEHYWSLDESELEEYAVRGGDCAAPDEIDVDLPAPPEAPQAPVVPGPAIGEDDAFVEMWAEYAAEAKPKDAAYWRGAAQTKATCPFADPQPVLRDHRELAMVFLSFLKDADGRNRVLDAYAGDKRFDQFLSRKMILYLQCRGPSGRCRAVSEQSTAKRKRELEDAGDDDDDDDATPPKKPAPPRTDGPRTRARSRAREAAAQAEEPAPQGTSTTRRAARAAAPAPKPTSTSKTTKRRPAKTARAADKPAKTAPKASASRRAQAARRPASPRRAVAVKAEVTRKAPAPRSKAKAAPPAEPTRRSQRLACKS</sequence>
<feature type="compositionally biased region" description="Low complexity" evidence="1">
    <location>
        <begin position="827"/>
        <end position="860"/>
    </location>
</feature>
<evidence type="ECO:0000256" key="1">
    <source>
        <dbReference type="SAM" id="MobiDB-lite"/>
    </source>
</evidence>
<feature type="domain" description="Fungal-type protein kinase" evidence="2">
    <location>
        <begin position="182"/>
        <end position="536"/>
    </location>
</feature>
<dbReference type="SUPFAM" id="SSF56112">
    <property type="entry name" value="Protein kinase-like (PK-like)"/>
    <property type="match status" value="1"/>
</dbReference>